<keyword evidence="5" id="KW-0539">Nucleus</keyword>
<dbReference type="InterPro" id="IPR005333">
    <property type="entry name" value="Transcription_factor_TCP"/>
</dbReference>
<protein>
    <submittedName>
        <fullName evidence="9">Uncharacterized protein</fullName>
    </submittedName>
</protein>
<dbReference type="Pfam" id="PF03634">
    <property type="entry name" value="TCP"/>
    <property type="match status" value="1"/>
</dbReference>
<accession>A0A835UN27</accession>
<feature type="region of interest" description="Disordered" evidence="6">
    <location>
        <begin position="26"/>
        <end position="79"/>
    </location>
</feature>
<evidence type="ECO:0000259" key="7">
    <source>
        <dbReference type="PROSITE" id="PS51369"/>
    </source>
</evidence>
<organism evidence="9 10">
    <name type="scientific">Vanilla planifolia</name>
    <name type="common">Vanilla</name>
    <dbReference type="NCBI Taxonomy" id="51239"/>
    <lineage>
        <taxon>Eukaryota</taxon>
        <taxon>Viridiplantae</taxon>
        <taxon>Streptophyta</taxon>
        <taxon>Embryophyta</taxon>
        <taxon>Tracheophyta</taxon>
        <taxon>Spermatophyta</taxon>
        <taxon>Magnoliopsida</taxon>
        <taxon>Liliopsida</taxon>
        <taxon>Asparagales</taxon>
        <taxon>Orchidaceae</taxon>
        <taxon>Vanilloideae</taxon>
        <taxon>Vanilleae</taxon>
        <taxon>Vanilla</taxon>
    </lineage>
</organism>
<dbReference type="InterPro" id="IPR017887">
    <property type="entry name" value="TF_TCP_subgr"/>
</dbReference>
<comment type="caution">
    <text evidence="9">The sequence shown here is derived from an EMBL/GenBank/DDBJ whole genome shotgun (WGS) entry which is preliminary data.</text>
</comment>
<evidence type="ECO:0000256" key="3">
    <source>
        <dbReference type="ARBA" id="ARBA00023125"/>
    </source>
</evidence>
<dbReference type="GO" id="GO:0003700">
    <property type="term" value="F:DNA-binding transcription factor activity"/>
    <property type="evidence" value="ECO:0007669"/>
    <property type="project" value="InterPro"/>
</dbReference>
<dbReference type="PROSITE" id="PS51370">
    <property type="entry name" value="R"/>
    <property type="match status" value="1"/>
</dbReference>
<evidence type="ECO:0000256" key="6">
    <source>
        <dbReference type="SAM" id="MobiDB-lite"/>
    </source>
</evidence>
<comment type="subcellular location">
    <subcellularLocation>
        <location evidence="1">Nucleus</location>
    </subcellularLocation>
</comment>
<feature type="region of interest" description="Disordered" evidence="6">
    <location>
        <begin position="139"/>
        <end position="165"/>
    </location>
</feature>
<keyword evidence="4" id="KW-0804">Transcription</keyword>
<dbReference type="PANTHER" id="PTHR31072:SF93">
    <property type="entry name" value="TRANSCRIPTION FACTOR TCP24"/>
    <property type="match status" value="1"/>
</dbReference>
<evidence type="ECO:0000313" key="9">
    <source>
        <dbReference type="EMBL" id="KAG0469299.1"/>
    </source>
</evidence>
<proteinExistence type="predicted"/>
<evidence type="ECO:0000259" key="8">
    <source>
        <dbReference type="PROSITE" id="PS51370"/>
    </source>
</evidence>
<dbReference type="GO" id="GO:2000032">
    <property type="term" value="P:regulation of secondary shoot formation"/>
    <property type="evidence" value="ECO:0007669"/>
    <property type="project" value="TreeGrafter"/>
</dbReference>
<dbReference type="OrthoDB" id="1896834at2759"/>
<dbReference type="PANTHER" id="PTHR31072">
    <property type="entry name" value="TRANSCRIPTION FACTOR TCP4-RELATED"/>
    <property type="match status" value="1"/>
</dbReference>
<feature type="compositionally biased region" description="Basic and acidic residues" evidence="6">
    <location>
        <begin position="151"/>
        <end position="163"/>
    </location>
</feature>
<dbReference type="EMBL" id="JADCNM010000009">
    <property type="protein sequence ID" value="KAG0469299.1"/>
    <property type="molecule type" value="Genomic_DNA"/>
</dbReference>
<keyword evidence="2" id="KW-0805">Transcription regulation</keyword>
<name>A0A835UN27_VANPL</name>
<feature type="domain" description="TCP" evidence="7">
    <location>
        <begin position="65"/>
        <end position="123"/>
    </location>
</feature>
<dbReference type="GO" id="GO:0043565">
    <property type="term" value="F:sequence-specific DNA binding"/>
    <property type="evidence" value="ECO:0007669"/>
    <property type="project" value="TreeGrafter"/>
</dbReference>
<evidence type="ECO:0000256" key="2">
    <source>
        <dbReference type="ARBA" id="ARBA00023015"/>
    </source>
</evidence>
<dbReference type="Proteomes" id="UP000639772">
    <property type="component" value="Chromosome 9"/>
</dbReference>
<feature type="compositionally biased region" description="Basic residues" evidence="6">
    <location>
        <begin position="59"/>
        <end position="71"/>
    </location>
</feature>
<evidence type="ECO:0000256" key="1">
    <source>
        <dbReference type="ARBA" id="ARBA00004123"/>
    </source>
</evidence>
<dbReference type="GO" id="GO:0005634">
    <property type="term" value="C:nucleus"/>
    <property type="evidence" value="ECO:0007669"/>
    <property type="project" value="UniProtKB-SubCell"/>
</dbReference>
<reference evidence="9 10" key="1">
    <citation type="journal article" date="2020" name="Nat. Food">
        <title>A phased Vanilla planifolia genome enables genetic improvement of flavour and production.</title>
        <authorList>
            <person name="Hasing T."/>
            <person name="Tang H."/>
            <person name="Brym M."/>
            <person name="Khazi F."/>
            <person name="Huang T."/>
            <person name="Chambers A.H."/>
        </authorList>
    </citation>
    <scope>NUCLEOTIDE SEQUENCE [LARGE SCALE GENOMIC DNA]</scope>
    <source>
        <tissue evidence="9">Leaf</tissue>
    </source>
</reference>
<feature type="compositionally biased region" description="Pro residues" evidence="6">
    <location>
        <begin position="40"/>
        <end position="51"/>
    </location>
</feature>
<dbReference type="InterPro" id="IPR017888">
    <property type="entry name" value="CYC/TB1_R_domain"/>
</dbReference>
<dbReference type="AlphaFoldDB" id="A0A835UN27"/>
<evidence type="ECO:0000313" key="10">
    <source>
        <dbReference type="Proteomes" id="UP000639772"/>
    </source>
</evidence>
<sequence>MFPHPHNLCYNIGICEISPPTFHQGGLHGPVLPGAAPTKTTPPGPPPPPPAATSDPPGGRRRPTRKDRHSKICTAQGPRDRRMRLSLEVARKFFDLQDLLGFDKASKTVQWLLDMSTAAIKELNAASVYEEDISTVLDNKGKSSAGKKAKKEVGSKESCERAKRMAPVIQPDVARESRDKARARARERVLEKKMLQYRGGFEDRSERALALQEFPYCGDTQDEFSCLELVAEMEEQCSTSPLNNEERGDVLDLIALFDYSQPWEMSFLSNIDERAFLGELPFPTTTYGQH</sequence>
<evidence type="ECO:0000256" key="4">
    <source>
        <dbReference type="ARBA" id="ARBA00023163"/>
    </source>
</evidence>
<dbReference type="PROSITE" id="PS51369">
    <property type="entry name" value="TCP"/>
    <property type="match status" value="1"/>
</dbReference>
<feature type="domain" description="R" evidence="8">
    <location>
        <begin position="175"/>
        <end position="192"/>
    </location>
</feature>
<gene>
    <name evidence="9" type="ORF">HPP92_018627</name>
</gene>
<evidence type="ECO:0000256" key="5">
    <source>
        <dbReference type="ARBA" id="ARBA00023242"/>
    </source>
</evidence>
<keyword evidence="3" id="KW-0238">DNA-binding</keyword>